<dbReference type="EMBL" id="MTHB01000131">
    <property type="protein sequence ID" value="OXC76267.1"/>
    <property type="molecule type" value="Genomic_DNA"/>
</dbReference>
<protein>
    <recommendedName>
        <fullName evidence="5">Amylo-alpha-1,6-glucosidase</fullName>
    </recommendedName>
</protein>
<sequence length="738" mass="81704">MSVEIRVGPAQLAIHQGHSVLLCDTDGQIQWPSDKGLYFYDTRMISSWSVYANGEPWDLLNGGATTSYAERIFLANRALVTEAGPINSHTIGLMLSRHIGGGVHEDVDLTNYGASKVRFNFEIAVRSDFADIFEVKSGRFVRRGNIATEWNRDHQRLTTAYQNGAFSREVTVTARNGDAPAGYANGRITFDVELAPAGTWHTCLMYDLLDGKECYPAPESCMDAVGDRSENSKRLAAWRDAVLKVESSNDGFRNLFRQAVDDMFALRLPILGTNPDQTQLVTAAGLPWFVALFGRDSLVVSLQTWPVYSDFARGTLDALGAAQATERDEYRDAEPGKILHELRLGELANLKLIPHTPYYGTADATPLYLIALHNTWCCTGDLELLRRHLPTAERCLDWIDRYGDRDGDGFQEYATRSAAGLENQSWKDSGDALVYPDGTLVKGPKALCELQGYVYDAWLRMAQIYDVLDDPAHAGTLRTKAAALFTRFNEAFWDEESGFYAFALDGEKKQVLSVASNPGHCLWSGIVPPERAGRVVARLMQPDMWSGWGIRTLSASHAAYNPFSYQKGAVWPHDNGLIAQGFKRYGYSAEAARVAFDVCEAGSFFRLNQLPELYAGLHRDDANFPVQYPGANVPQAWAAGSVFSLLQALLGLQPDAPHEMLYVDPDLPPWLSDLTLRDLRVGTQTFDIRFSRVGEKTQFDVLKGNPAAVASRDMTVWGDLLKREVVGASALARQPVGD</sequence>
<feature type="domain" description="Putative glycogen debranching enzyme N-terminal" evidence="1">
    <location>
        <begin position="14"/>
        <end position="204"/>
    </location>
</feature>
<dbReference type="AlphaFoldDB" id="A0A226WZS6"/>
<dbReference type="Pfam" id="PF14742">
    <property type="entry name" value="GDE_N_bis"/>
    <property type="match status" value="1"/>
</dbReference>
<dbReference type="Pfam" id="PF22422">
    <property type="entry name" value="MGH1-like_GH"/>
    <property type="match status" value="1"/>
</dbReference>
<evidence type="ECO:0000259" key="1">
    <source>
        <dbReference type="Pfam" id="PF14742"/>
    </source>
</evidence>
<reference evidence="4" key="1">
    <citation type="submission" date="2017-01" db="EMBL/GenBank/DDBJ databases">
        <title>Genome Analysis of Deinococcus marmoris KOPRI26562.</title>
        <authorList>
            <person name="Kim J.H."/>
            <person name="Oh H.-M."/>
        </authorList>
    </citation>
    <scope>NUCLEOTIDE SEQUENCE [LARGE SCALE GENOMIC DNA]</scope>
    <source>
        <strain evidence="4">PAMC 26633</strain>
    </source>
</reference>
<gene>
    <name evidence="3" type="ORF">BSU04_22695</name>
</gene>
<name>A0A226WZS6_CABSO</name>
<proteinExistence type="predicted"/>
<evidence type="ECO:0008006" key="5">
    <source>
        <dbReference type="Google" id="ProtNLM"/>
    </source>
</evidence>
<dbReference type="InterPro" id="IPR054491">
    <property type="entry name" value="MGH1-like_GH"/>
</dbReference>
<dbReference type="Proteomes" id="UP000214720">
    <property type="component" value="Unassembled WGS sequence"/>
</dbReference>
<dbReference type="OrthoDB" id="9759959at2"/>
<feature type="domain" description="Mannosylglycerate hydrolase MGH1-like glycoside hydrolase" evidence="2">
    <location>
        <begin position="364"/>
        <end position="599"/>
    </location>
</feature>
<evidence type="ECO:0000313" key="4">
    <source>
        <dbReference type="Proteomes" id="UP000214720"/>
    </source>
</evidence>
<dbReference type="RefSeq" id="WP_089162513.1">
    <property type="nucleotide sequence ID" value="NZ_MTHB01000131.1"/>
</dbReference>
<evidence type="ECO:0000313" key="3">
    <source>
        <dbReference type="EMBL" id="OXC76267.1"/>
    </source>
</evidence>
<accession>A0A226WZS6</accession>
<dbReference type="SUPFAM" id="SSF48208">
    <property type="entry name" value="Six-hairpin glycosidases"/>
    <property type="match status" value="1"/>
</dbReference>
<evidence type="ECO:0000259" key="2">
    <source>
        <dbReference type="Pfam" id="PF22422"/>
    </source>
</evidence>
<dbReference type="InterPro" id="IPR008928">
    <property type="entry name" value="6-hairpin_glycosidase_sf"/>
</dbReference>
<dbReference type="Gene3D" id="1.50.10.10">
    <property type="match status" value="1"/>
</dbReference>
<dbReference type="GO" id="GO:0005975">
    <property type="term" value="P:carbohydrate metabolic process"/>
    <property type="evidence" value="ECO:0007669"/>
    <property type="project" value="InterPro"/>
</dbReference>
<organism evidence="3 4">
    <name type="scientific">Caballeronia sordidicola</name>
    <name type="common">Burkholderia sordidicola</name>
    <dbReference type="NCBI Taxonomy" id="196367"/>
    <lineage>
        <taxon>Bacteria</taxon>
        <taxon>Pseudomonadati</taxon>
        <taxon>Pseudomonadota</taxon>
        <taxon>Betaproteobacteria</taxon>
        <taxon>Burkholderiales</taxon>
        <taxon>Burkholderiaceae</taxon>
        <taxon>Caballeronia</taxon>
    </lineage>
</organism>
<dbReference type="InterPro" id="IPR032856">
    <property type="entry name" value="GDE_N_bis"/>
</dbReference>
<comment type="caution">
    <text evidence="3">The sequence shown here is derived from an EMBL/GenBank/DDBJ whole genome shotgun (WGS) entry which is preliminary data.</text>
</comment>
<dbReference type="InterPro" id="IPR012341">
    <property type="entry name" value="6hp_glycosidase-like_sf"/>
</dbReference>